<protein>
    <submittedName>
        <fullName evidence="1">Uncharacterized protein</fullName>
    </submittedName>
</protein>
<dbReference type="AlphaFoldDB" id="A0A3E2GXE9"/>
<name>A0A3E2GXE9_SCYLI</name>
<dbReference type="OMA" id="YTSIYCA"/>
<dbReference type="EMBL" id="NCSJ02000301">
    <property type="protein sequence ID" value="RFU25825.1"/>
    <property type="molecule type" value="Genomic_DNA"/>
</dbReference>
<dbReference type="OrthoDB" id="5426869at2759"/>
<dbReference type="STRING" id="5539.A0A3E2GXE9"/>
<gene>
    <name evidence="1" type="ORF">B7463_g10511</name>
</gene>
<sequence>MKAICKNVEEFLDDNNLAIGAGMAFHYDGNSMRAEERGDDSCPRSWQNVIGTPCGSVTGQPNVMPGNLPPRVGPILNANGQTVWSPQFGSEIPNLAGNGPSGMRFTCDEFPAKSWIEGGVNGLQPYTSIYCAPKRVSCSAQSWNRVLAQFPNYPDVASEQDWQGRAHNLLGQYAKRRASPTPNPIMKFMFTTTAIGTGSTAAQVVLPSFINAGGATIGAATTAALTGRSLTKPQNECTGEFCEELLNAGFDFVHVPPHPTPSYDILDIGTISTEIAKATIHIIV</sequence>
<proteinExistence type="predicted"/>
<feature type="non-terminal residue" evidence="1">
    <location>
        <position position="1"/>
    </location>
</feature>
<reference evidence="1 2" key="1">
    <citation type="submission" date="2018-05" db="EMBL/GenBank/DDBJ databases">
        <title>Draft genome sequence of Scytalidium lignicola DSM 105466, a ubiquitous saprotrophic fungus.</title>
        <authorList>
            <person name="Buettner E."/>
            <person name="Gebauer A.M."/>
            <person name="Hofrichter M."/>
            <person name="Liers C."/>
            <person name="Kellner H."/>
        </authorList>
    </citation>
    <scope>NUCLEOTIDE SEQUENCE [LARGE SCALE GENOMIC DNA]</scope>
    <source>
        <strain evidence="1 2">DSM 105466</strain>
    </source>
</reference>
<feature type="non-terminal residue" evidence="1">
    <location>
        <position position="284"/>
    </location>
</feature>
<evidence type="ECO:0000313" key="1">
    <source>
        <dbReference type="EMBL" id="RFU25825.1"/>
    </source>
</evidence>
<evidence type="ECO:0000313" key="2">
    <source>
        <dbReference type="Proteomes" id="UP000258309"/>
    </source>
</evidence>
<organism evidence="1 2">
    <name type="scientific">Scytalidium lignicola</name>
    <name type="common">Hyphomycete</name>
    <dbReference type="NCBI Taxonomy" id="5539"/>
    <lineage>
        <taxon>Eukaryota</taxon>
        <taxon>Fungi</taxon>
        <taxon>Dikarya</taxon>
        <taxon>Ascomycota</taxon>
        <taxon>Pezizomycotina</taxon>
        <taxon>Leotiomycetes</taxon>
        <taxon>Leotiomycetes incertae sedis</taxon>
        <taxon>Scytalidium</taxon>
    </lineage>
</organism>
<accession>A0A3E2GXE9</accession>
<comment type="caution">
    <text evidence="1">The sequence shown here is derived from an EMBL/GenBank/DDBJ whole genome shotgun (WGS) entry which is preliminary data.</text>
</comment>
<dbReference type="Proteomes" id="UP000258309">
    <property type="component" value="Unassembled WGS sequence"/>
</dbReference>
<keyword evidence="2" id="KW-1185">Reference proteome</keyword>